<name>A0A0F9FC23_9ZZZZ</name>
<dbReference type="AlphaFoldDB" id="A0A0F9FC23"/>
<proteinExistence type="predicted"/>
<evidence type="ECO:0000313" key="1">
    <source>
        <dbReference type="EMBL" id="KKL83904.1"/>
    </source>
</evidence>
<dbReference type="EMBL" id="LAZR01021850">
    <property type="protein sequence ID" value="KKL83904.1"/>
    <property type="molecule type" value="Genomic_DNA"/>
</dbReference>
<gene>
    <name evidence="1" type="ORF">LCGC14_1970040</name>
</gene>
<sequence length="62" mass="6787">MIFGEGIAKNVDTIEEMMTTDDLEIVSETSDENGDLLEMAQEATVVKLVAEIIREAIAERAS</sequence>
<organism evidence="1">
    <name type="scientific">marine sediment metagenome</name>
    <dbReference type="NCBI Taxonomy" id="412755"/>
    <lineage>
        <taxon>unclassified sequences</taxon>
        <taxon>metagenomes</taxon>
        <taxon>ecological metagenomes</taxon>
    </lineage>
</organism>
<reference evidence="1" key="1">
    <citation type="journal article" date="2015" name="Nature">
        <title>Complex archaea that bridge the gap between prokaryotes and eukaryotes.</title>
        <authorList>
            <person name="Spang A."/>
            <person name="Saw J.H."/>
            <person name="Jorgensen S.L."/>
            <person name="Zaremba-Niedzwiedzka K."/>
            <person name="Martijn J."/>
            <person name="Lind A.E."/>
            <person name="van Eijk R."/>
            <person name="Schleper C."/>
            <person name="Guy L."/>
            <person name="Ettema T.J."/>
        </authorList>
    </citation>
    <scope>NUCLEOTIDE SEQUENCE</scope>
</reference>
<accession>A0A0F9FC23</accession>
<feature type="non-terminal residue" evidence="1">
    <location>
        <position position="62"/>
    </location>
</feature>
<protein>
    <submittedName>
        <fullName evidence="1">Uncharacterized protein</fullName>
    </submittedName>
</protein>
<comment type="caution">
    <text evidence="1">The sequence shown here is derived from an EMBL/GenBank/DDBJ whole genome shotgun (WGS) entry which is preliminary data.</text>
</comment>